<reference evidence="1" key="1">
    <citation type="journal article" date="2019" name="bioRxiv">
        <title>The Genome of the Zebra Mussel, Dreissena polymorpha: A Resource for Invasive Species Research.</title>
        <authorList>
            <person name="McCartney M.A."/>
            <person name="Auch B."/>
            <person name="Kono T."/>
            <person name="Mallez S."/>
            <person name="Zhang Y."/>
            <person name="Obille A."/>
            <person name="Becker A."/>
            <person name="Abrahante J.E."/>
            <person name="Garbe J."/>
            <person name="Badalamenti J.P."/>
            <person name="Herman A."/>
            <person name="Mangelson H."/>
            <person name="Liachko I."/>
            <person name="Sullivan S."/>
            <person name="Sone E.D."/>
            <person name="Koren S."/>
            <person name="Silverstein K.A.T."/>
            <person name="Beckman K.B."/>
            <person name="Gohl D.M."/>
        </authorList>
    </citation>
    <scope>NUCLEOTIDE SEQUENCE</scope>
    <source>
        <strain evidence="1">Duluth1</strain>
        <tissue evidence="1">Whole animal</tissue>
    </source>
</reference>
<comment type="caution">
    <text evidence="1">The sequence shown here is derived from an EMBL/GenBank/DDBJ whole genome shotgun (WGS) entry which is preliminary data.</text>
</comment>
<sequence length="116" mass="13367">MKEVFSEPPLVAFRRDCNLQDILVHKIHNRMFFRKPNMSGPCGAQRCAICPYMMKAEYFTDTSDRKYSVRNNVDCKSSNVVYAVNCRRCRSVCGRDRRNSVPATSFESVAYSHTAQ</sequence>
<organism evidence="1 2">
    <name type="scientific">Dreissena polymorpha</name>
    <name type="common">Zebra mussel</name>
    <name type="synonym">Mytilus polymorpha</name>
    <dbReference type="NCBI Taxonomy" id="45954"/>
    <lineage>
        <taxon>Eukaryota</taxon>
        <taxon>Metazoa</taxon>
        <taxon>Spiralia</taxon>
        <taxon>Lophotrochozoa</taxon>
        <taxon>Mollusca</taxon>
        <taxon>Bivalvia</taxon>
        <taxon>Autobranchia</taxon>
        <taxon>Heteroconchia</taxon>
        <taxon>Euheterodonta</taxon>
        <taxon>Imparidentia</taxon>
        <taxon>Neoheterodontei</taxon>
        <taxon>Myida</taxon>
        <taxon>Dreissenoidea</taxon>
        <taxon>Dreissenidae</taxon>
        <taxon>Dreissena</taxon>
    </lineage>
</organism>
<proteinExistence type="predicted"/>
<evidence type="ECO:0000313" key="1">
    <source>
        <dbReference type="EMBL" id="KAH3808403.1"/>
    </source>
</evidence>
<reference evidence="1" key="2">
    <citation type="submission" date="2020-11" db="EMBL/GenBank/DDBJ databases">
        <authorList>
            <person name="McCartney M.A."/>
            <person name="Auch B."/>
            <person name="Kono T."/>
            <person name="Mallez S."/>
            <person name="Becker A."/>
            <person name="Gohl D.M."/>
            <person name="Silverstein K.A.T."/>
            <person name="Koren S."/>
            <person name="Bechman K.B."/>
            <person name="Herman A."/>
            <person name="Abrahante J.E."/>
            <person name="Garbe J."/>
        </authorList>
    </citation>
    <scope>NUCLEOTIDE SEQUENCE</scope>
    <source>
        <strain evidence="1">Duluth1</strain>
        <tissue evidence="1">Whole animal</tissue>
    </source>
</reference>
<keyword evidence="2" id="KW-1185">Reference proteome</keyword>
<name>A0A9D4G0M5_DREPO</name>
<gene>
    <name evidence="1" type="ORF">DPMN_136756</name>
</gene>
<dbReference type="AlphaFoldDB" id="A0A9D4G0M5"/>
<dbReference type="Proteomes" id="UP000828390">
    <property type="component" value="Unassembled WGS sequence"/>
</dbReference>
<protein>
    <submittedName>
        <fullName evidence="1">Uncharacterized protein</fullName>
    </submittedName>
</protein>
<accession>A0A9D4G0M5</accession>
<evidence type="ECO:0000313" key="2">
    <source>
        <dbReference type="Proteomes" id="UP000828390"/>
    </source>
</evidence>
<dbReference type="EMBL" id="JAIWYP010000006">
    <property type="protein sequence ID" value="KAH3808403.1"/>
    <property type="molecule type" value="Genomic_DNA"/>
</dbReference>